<proteinExistence type="predicted"/>
<dbReference type="Proteomes" id="UP000003085">
    <property type="component" value="Unassembled WGS sequence"/>
</dbReference>
<comment type="caution">
    <text evidence="1">The sequence shown here is derived from an EMBL/GenBank/DDBJ whole genome shotgun (WGS) entry which is preliminary data.</text>
</comment>
<evidence type="ECO:0000313" key="1">
    <source>
        <dbReference type="EMBL" id="EFF84443.1"/>
    </source>
</evidence>
<organism evidence="1 2">
    <name type="scientific">Acinetobacter haemolyticus ATCC 19194</name>
    <dbReference type="NCBI Taxonomy" id="707232"/>
    <lineage>
        <taxon>Bacteria</taxon>
        <taxon>Pseudomonadati</taxon>
        <taxon>Pseudomonadota</taxon>
        <taxon>Gammaproteobacteria</taxon>
        <taxon>Moraxellales</taxon>
        <taxon>Moraxellaceae</taxon>
        <taxon>Acinetobacter</taxon>
    </lineage>
</organism>
<reference evidence="2" key="1">
    <citation type="submission" date="2010-03" db="EMBL/GenBank/DDBJ databases">
        <title>Complete sequence of Mobiluncus curtisii ATCC 43063.</title>
        <authorList>
            <person name="Muzny D."/>
            <person name="Qin X."/>
            <person name="Deng J."/>
            <person name="Jiang H."/>
            <person name="Liu Y."/>
            <person name="Qu J."/>
            <person name="Song X.-Z."/>
            <person name="Zhang L."/>
            <person name="Thornton R."/>
            <person name="Coyle M."/>
            <person name="Francisco L."/>
            <person name="Jackson L."/>
            <person name="Javaid M."/>
            <person name="Korchina V."/>
            <person name="Kovar C."/>
            <person name="Mata R."/>
            <person name="Mathew T."/>
            <person name="Ngo R."/>
            <person name="Nguyen L."/>
            <person name="Nguyen N."/>
            <person name="Okwuonu G."/>
            <person name="Ongeri F."/>
            <person name="Pham C."/>
            <person name="Simmons D."/>
            <person name="Wilczek-Boney K."/>
            <person name="Hale W."/>
            <person name="Jakkamsetti A."/>
            <person name="Pham P."/>
            <person name="Ruth R."/>
            <person name="San Lucas F."/>
            <person name="Warren J."/>
            <person name="Zhang J."/>
            <person name="Zhao Z."/>
            <person name="Zhou C."/>
            <person name="Zhu D."/>
            <person name="Lee S."/>
            <person name="Bess C."/>
            <person name="Blankenburg K."/>
            <person name="Forbes L."/>
            <person name="Fu Q."/>
            <person name="Gubbala S."/>
            <person name="Hirani K."/>
            <person name="Jayaseelan J.C."/>
            <person name="Lara F."/>
            <person name="Munidasa M."/>
            <person name="Palculict T."/>
            <person name="Patil S."/>
            <person name="Pu L.-L."/>
            <person name="Saada N."/>
            <person name="Tang L."/>
            <person name="Weissenberger G."/>
            <person name="Zhu Y."/>
            <person name="Hemphill L."/>
            <person name="Shang Y."/>
            <person name="Youmans B."/>
            <person name="Ayvaz T."/>
            <person name="Ross M."/>
            <person name="Santibanez J."/>
            <person name="Aqrawi P."/>
            <person name="Gross S."/>
            <person name="Joshi V."/>
            <person name="Fowler G."/>
            <person name="Nazareth L."/>
            <person name="Reid J."/>
            <person name="Worley K."/>
            <person name="Petrosino J."/>
            <person name="Highlander S."/>
            <person name="Gibbs R."/>
            <person name="Gibbs R."/>
        </authorList>
    </citation>
    <scope>NUCLEOTIDE SEQUENCE [LARGE SCALE GENOMIC DNA]</scope>
    <source>
        <strain evidence="2">ATCC 19194</strain>
    </source>
</reference>
<gene>
    <name evidence="1" type="ORF">HMP0015_0079</name>
</gene>
<sequence length="107" mass="12518">MYITRNIHKFIGLTLRLNFSPIFHNVSPKKAPSNSFSSNKILLGYCFIKKTPEYFIFIKNILGKCNKIFQCLKILLSLFLGFLKYIHEALKVSLGFNKNIFKSLYLY</sequence>
<name>D4XK37_ACIHA</name>
<protein>
    <submittedName>
        <fullName evidence="1">Uncharacterized protein</fullName>
    </submittedName>
</protein>
<dbReference type="HOGENOM" id="CLU_2204344_0_0_6"/>
<evidence type="ECO:0000313" key="2">
    <source>
        <dbReference type="Proteomes" id="UP000003085"/>
    </source>
</evidence>
<accession>D4XK37</accession>
<dbReference type="EMBL" id="ADMT01000032">
    <property type="protein sequence ID" value="EFF84443.1"/>
    <property type="molecule type" value="Genomic_DNA"/>
</dbReference>
<dbReference type="AlphaFoldDB" id="D4XK37"/>